<dbReference type="GO" id="GO:0000329">
    <property type="term" value="C:fungal-type vacuole membrane"/>
    <property type="evidence" value="ECO:0007669"/>
    <property type="project" value="TreeGrafter"/>
</dbReference>
<dbReference type="Proteomes" id="UP001140094">
    <property type="component" value="Unassembled WGS sequence"/>
</dbReference>
<evidence type="ECO:0000256" key="1">
    <source>
        <dbReference type="ARBA" id="ARBA00004141"/>
    </source>
</evidence>
<dbReference type="PANTHER" id="PTHR23051">
    <property type="entry name" value="SOLUTE CARRIER FAMILY 35, MEMBER F5"/>
    <property type="match status" value="1"/>
</dbReference>
<evidence type="ECO:0000256" key="5">
    <source>
        <dbReference type="SAM" id="MobiDB-lite"/>
    </source>
</evidence>
<proteinExistence type="predicted"/>
<feature type="region of interest" description="Disordered" evidence="5">
    <location>
        <begin position="66"/>
        <end position="90"/>
    </location>
</feature>
<evidence type="ECO:0000313" key="8">
    <source>
        <dbReference type="Proteomes" id="UP001140094"/>
    </source>
</evidence>
<dbReference type="PANTHER" id="PTHR23051:SF0">
    <property type="entry name" value="SOLUTE CARRIER FAMILY 35 MEMBER F5"/>
    <property type="match status" value="1"/>
</dbReference>
<keyword evidence="3 6" id="KW-1133">Transmembrane helix</keyword>
<keyword evidence="2 6" id="KW-0812">Transmembrane</keyword>
<dbReference type="AlphaFoldDB" id="A0A9W8HWI7"/>
<feature type="transmembrane region" description="Helical" evidence="6">
    <location>
        <begin position="204"/>
        <end position="222"/>
    </location>
</feature>
<feature type="transmembrane region" description="Helical" evidence="6">
    <location>
        <begin position="234"/>
        <end position="258"/>
    </location>
</feature>
<comment type="caution">
    <text evidence="7">The sequence shown here is derived from an EMBL/GenBank/DDBJ whole genome shotgun (WGS) entry which is preliminary data.</text>
</comment>
<evidence type="ECO:0008006" key="9">
    <source>
        <dbReference type="Google" id="ProtNLM"/>
    </source>
</evidence>
<evidence type="ECO:0000256" key="6">
    <source>
        <dbReference type="SAM" id="Phobius"/>
    </source>
</evidence>
<feature type="transmembrane region" description="Helical" evidence="6">
    <location>
        <begin position="42"/>
        <end position="61"/>
    </location>
</feature>
<name>A0A9W8HWI7_9FUNG</name>
<protein>
    <recommendedName>
        <fullName evidence="9">EamA domain-containing protein</fullName>
    </recommendedName>
</protein>
<keyword evidence="8" id="KW-1185">Reference proteome</keyword>
<evidence type="ECO:0000256" key="2">
    <source>
        <dbReference type="ARBA" id="ARBA00022692"/>
    </source>
</evidence>
<dbReference type="InterPro" id="IPR037185">
    <property type="entry name" value="EmrE-like"/>
</dbReference>
<dbReference type="EMBL" id="JANBUO010001506">
    <property type="protein sequence ID" value="KAJ2797975.1"/>
    <property type="molecule type" value="Genomic_DNA"/>
</dbReference>
<feature type="region of interest" description="Disordered" evidence="5">
    <location>
        <begin position="107"/>
        <end position="142"/>
    </location>
</feature>
<evidence type="ECO:0000256" key="4">
    <source>
        <dbReference type="ARBA" id="ARBA00023136"/>
    </source>
</evidence>
<dbReference type="OrthoDB" id="1436450at2759"/>
<evidence type="ECO:0000256" key="3">
    <source>
        <dbReference type="ARBA" id="ARBA00022989"/>
    </source>
</evidence>
<feature type="transmembrane region" description="Helical" evidence="6">
    <location>
        <begin position="309"/>
        <end position="328"/>
    </location>
</feature>
<sequence>MEGEYWRRAVGLLLLLCVVFIWVGSSFLVSNLFGEQEFNRPFFITYFNTGTFSLYLLGAWVSRMRDSSGDGTAPRRRKRSGSDDGTCADSSDVEVLTAATAAGGTQLHRRAEAEDSERVRSSSDEGSPLVERTAPADDDVEPQKLTVRETALLGMQFSMLWFAANVSQNASLAYTSVASSSILCSTSGLFTLAIGAATGVERFTATRLAAVVASVVGVYFIMEHGGDEPGATAMPLAWIGDLLALLSAALYGCYTTLLKHRVGDESRLDAPLFFGAVGLANTVLLWPGFFVLDFTGLEAFELPRSGRMWAMVLVNALVGTFLSDYLWLQSMLMTSPLVVTLGLALTIPLSVAGDVLFKAAAVTPLYFAGALLVLLAFVAANL</sequence>
<feature type="transmembrane region" description="Helical" evidence="6">
    <location>
        <begin position="335"/>
        <end position="353"/>
    </location>
</feature>
<dbReference type="SUPFAM" id="SSF103481">
    <property type="entry name" value="Multidrug resistance efflux transporter EmrE"/>
    <property type="match status" value="1"/>
</dbReference>
<keyword evidence="4 6" id="KW-0472">Membrane</keyword>
<feature type="transmembrane region" description="Helical" evidence="6">
    <location>
        <begin position="270"/>
        <end position="289"/>
    </location>
</feature>
<reference evidence="7" key="1">
    <citation type="submission" date="2022-07" db="EMBL/GenBank/DDBJ databases">
        <title>Phylogenomic reconstructions and comparative analyses of Kickxellomycotina fungi.</title>
        <authorList>
            <person name="Reynolds N.K."/>
            <person name="Stajich J.E."/>
            <person name="Barry K."/>
            <person name="Grigoriev I.V."/>
            <person name="Crous P."/>
            <person name="Smith M.E."/>
        </authorList>
    </citation>
    <scope>NUCLEOTIDE SEQUENCE</scope>
    <source>
        <strain evidence="7">NRRL 1565</strain>
    </source>
</reference>
<feature type="compositionally biased region" description="Basic and acidic residues" evidence="5">
    <location>
        <begin position="109"/>
        <end position="123"/>
    </location>
</feature>
<gene>
    <name evidence="7" type="ORF">H4R20_004988</name>
</gene>
<feature type="transmembrane region" description="Helical" evidence="6">
    <location>
        <begin position="359"/>
        <end position="380"/>
    </location>
</feature>
<feature type="transmembrane region" description="Helical" evidence="6">
    <location>
        <begin position="12"/>
        <end position="30"/>
    </location>
</feature>
<comment type="subcellular location">
    <subcellularLocation>
        <location evidence="1">Membrane</location>
        <topology evidence="1">Multi-pass membrane protein</topology>
    </subcellularLocation>
</comment>
<organism evidence="7 8">
    <name type="scientific">Coemansia guatemalensis</name>
    <dbReference type="NCBI Taxonomy" id="2761395"/>
    <lineage>
        <taxon>Eukaryota</taxon>
        <taxon>Fungi</taxon>
        <taxon>Fungi incertae sedis</taxon>
        <taxon>Zoopagomycota</taxon>
        <taxon>Kickxellomycotina</taxon>
        <taxon>Kickxellomycetes</taxon>
        <taxon>Kickxellales</taxon>
        <taxon>Kickxellaceae</taxon>
        <taxon>Coemansia</taxon>
    </lineage>
</organism>
<accession>A0A9W8HWI7</accession>
<evidence type="ECO:0000313" key="7">
    <source>
        <dbReference type="EMBL" id="KAJ2797975.1"/>
    </source>
</evidence>